<keyword evidence="4" id="KW-0235">DNA replication</keyword>
<name>A0A1H5BVJ7_9PSEU</name>
<dbReference type="EMBL" id="FNSO01000004">
    <property type="protein sequence ID" value="SED58297.1"/>
    <property type="molecule type" value="Genomic_DNA"/>
</dbReference>
<feature type="domain" description="Nudix hydrolase" evidence="12">
    <location>
        <begin position="49"/>
        <end position="176"/>
    </location>
</feature>
<gene>
    <name evidence="13" type="ORF">SAMN04489727_8461</name>
</gene>
<evidence type="ECO:0000259" key="12">
    <source>
        <dbReference type="PROSITE" id="PS51462"/>
    </source>
</evidence>
<dbReference type="GO" id="GO:0006260">
    <property type="term" value="P:DNA replication"/>
    <property type="evidence" value="ECO:0007669"/>
    <property type="project" value="UniProtKB-KW"/>
</dbReference>
<keyword evidence="6" id="KW-0227">DNA damage</keyword>
<evidence type="ECO:0000256" key="7">
    <source>
        <dbReference type="ARBA" id="ARBA00022801"/>
    </source>
</evidence>
<dbReference type="PROSITE" id="PS51462">
    <property type="entry name" value="NUDIX"/>
    <property type="match status" value="1"/>
</dbReference>
<evidence type="ECO:0000256" key="5">
    <source>
        <dbReference type="ARBA" id="ARBA00022723"/>
    </source>
</evidence>
<dbReference type="STRING" id="208445.SAMN04489727_8461"/>
<protein>
    <recommendedName>
        <fullName evidence="11">8-oxo-dGTP diphosphatase</fullName>
        <ecNumber evidence="11">3.6.1.55</ecNumber>
    </recommendedName>
</protein>
<keyword evidence="14" id="KW-1185">Reference proteome</keyword>
<dbReference type="Gene3D" id="3.90.79.10">
    <property type="entry name" value="Nucleoside Triphosphate Pyrophosphohydrolase"/>
    <property type="match status" value="1"/>
</dbReference>
<keyword evidence="9" id="KW-0234">DNA repair</keyword>
<evidence type="ECO:0000313" key="14">
    <source>
        <dbReference type="Proteomes" id="UP000199622"/>
    </source>
</evidence>
<dbReference type="CDD" id="cd03425">
    <property type="entry name" value="NUDIX_MutT_NudA_like"/>
    <property type="match status" value="1"/>
</dbReference>
<dbReference type="InterPro" id="IPR047127">
    <property type="entry name" value="MutT-like"/>
</dbReference>
<comment type="similarity">
    <text evidence="2">Belongs to the Nudix hydrolase family.</text>
</comment>
<keyword evidence="8" id="KW-0460">Magnesium</keyword>
<evidence type="ECO:0000313" key="13">
    <source>
        <dbReference type="EMBL" id="SED58297.1"/>
    </source>
</evidence>
<dbReference type="AlphaFoldDB" id="A0A1H5BVJ7"/>
<evidence type="ECO:0000256" key="10">
    <source>
        <dbReference type="ARBA" id="ARBA00035861"/>
    </source>
</evidence>
<organism evidence="13 14">
    <name type="scientific">Amycolatopsis tolypomycina</name>
    <dbReference type="NCBI Taxonomy" id="208445"/>
    <lineage>
        <taxon>Bacteria</taxon>
        <taxon>Bacillati</taxon>
        <taxon>Actinomycetota</taxon>
        <taxon>Actinomycetes</taxon>
        <taxon>Pseudonocardiales</taxon>
        <taxon>Pseudonocardiaceae</taxon>
        <taxon>Amycolatopsis</taxon>
    </lineage>
</organism>
<evidence type="ECO:0000256" key="9">
    <source>
        <dbReference type="ARBA" id="ARBA00023204"/>
    </source>
</evidence>
<dbReference type="InterPro" id="IPR015797">
    <property type="entry name" value="NUDIX_hydrolase-like_dom_sf"/>
</dbReference>
<comment type="cofactor">
    <cofactor evidence="1">
        <name>Mg(2+)</name>
        <dbReference type="ChEBI" id="CHEBI:18420"/>
    </cofactor>
</comment>
<evidence type="ECO:0000256" key="6">
    <source>
        <dbReference type="ARBA" id="ARBA00022763"/>
    </source>
</evidence>
<dbReference type="GO" id="GO:0006281">
    <property type="term" value="P:DNA repair"/>
    <property type="evidence" value="ECO:0007669"/>
    <property type="project" value="UniProtKB-KW"/>
</dbReference>
<sequence length="177" mass="18719">MRPNVAFGASGAPNATLGALDATNATLGRLVGCRVRGRGRGFRVSSGTVNAVIVGAALVRDGKLLAQQRAWPPKHAGQWELPGGRVEAGESEAFALARECSEELDVVIEVGARVGEDVALPGGRVLRIYAATLVSPGEEPRAVEHRAVQWLGPDDLDDVDWLPADRILLPAFRALLN</sequence>
<dbReference type="PANTHER" id="PTHR47707:SF1">
    <property type="entry name" value="NUDIX HYDROLASE FAMILY PROTEIN"/>
    <property type="match status" value="1"/>
</dbReference>
<comment type="catalytic activity">
    <reaction evidence="10">
        <text>8-oxo-dGTP + H2O = 8-oxo-dGMP + diphosphate + H(+)</text>
        <dbReference type="Rhea" id="RHEA:31575"/>
        <dbReference type="ChEBI" id="CHEBI:15377"/>
        <dbReference type="ChEBI" id="CHEBI:15378"/>
        <dbReference type="ChEBI" id="CHEBI:33019"/>
        <dbReference type="ChEBI" id="CHEBI:63224"/>
        <dbReference type="ChEBI" id="CHEBI:77896"/>
        <dbReference type="EC" id="3.6.1.55"/>
    </reaction>
</comment>
<evidence type="ECO:0000256" key="2">
    <source>
        <dbReference type="ARBA" id="ARBA00005582"/>
    </source>
</evidence>
<evidence type="ECO:0000256" key="1">
    <source>
        <dbReference type="ARBA" id="ARBA00001946"/>
    </source>
</evidence>
<dbReference type="GO" id="GO:0044716">
    <property type="term" value="F:8-oxo-GDP phosphatase activity"/>
    <property type="evidence" value="ECO:0007669"/>
    <property type="project" value="TreeGrafter"/>
</dbReference>
<dbReference type="GO" id="GO:0046872">
    <property type="term" value="F:metal ion binding"/>
    <property type="evidence" value="ECO:0007669"/>
    <property type="project" value="UniProtKB-KW"/>
</dbReference>
<dbReference type="PANTHER" id="PTHR47707">
    <property type="entry name" value="8-OXO-DGTP DIPHOSPHATASE"/>
    <property type="match status" value="1"/>
</dbReference>
<dbReference type="GO" id="GO:0008413">
    <property type="term" value="F:8-oxo-7,8-dihydroguanosine triphosphate pyrophosphatase activity"/>
    <property type="evidence" value="ECO:0007669"/>
    <property type="project" value="TreeGrafter"/>
</dbReference>
<keyword evidence="3" id="KW-0515">Mutator protein</keyword>
<evidence type="ECO:0000256" key="3">
    <source>
        <dbReference type="ARBA" id="ARBA00022457"/>
    </source>
</evidence>
<dbReference type="EC" id="3.6.1.55" evidence="11"/>
<dbReference type="GO" id="GO:0044715">
    <property type="term" value="F:8-oxo-dGDP phosphatase activity"/>
    <property type="evidence" value="ECO:0007669"/>
    <property type="project" value="TreeGrafter"/>
</dbReference>
<dbReference type="SUPFAM" id="SSF55811">
    <property type="entry name" value="Nudix"/>
    <property type="match status" value="1"/>
</dbReference>
<dbReference type="Pfam" id="PF00293">
    <property type="entry name" value="NUDIX"/>
    <property type="match status" value="1"/>
</dbReference>
<keyword evidence="7" id="KW-0378">Hydrolase</keyword>
<dbReference type="Proteomes" id="UP000199622">
    <property type="component" value="Unassembled WGS sequence"/>
</dbReference>
<proteinExistence type="inferred from homology"/>
<reference evidence="14" key="1">
    <citation type="submission" date="2016-10" db="EMBL/GenBank/DDBJ databases">
        <authorList>
            <person name="Varghese N."/>
            <person name="Submissions S."/>
        </authorList>
    </citation>
    <scope>NUCLEOTIDE SEQUENCE [LARGE SCALE GENOMIC DNA]</scope>
    <source>
        <strain evidence="14">DSM 44544</strain>
    </source>
</reference>
<evidence type="ECO:0000256" key="8">
    <source>
        <dbReference type="ARBA" id="ARBA00022842"/>
    </source>
</evidence>
<dbReference type="InterPro" id="IPR000086">
    <property type="entry name" value="NUDIX_hydrolase_dom"/>
</dbReference>
<evidence type="ECO:0000256" key="11">
    <source>
        <dbReference type="ARBA" id="ARBA00038905"/>
    </source>
</evidence>
<keyword evidence="5" id="KW-0479">Metal-binding</keyword>
<accession>A0A1H5BVJ7</accession>
<dbReference type="GO" id="GO:0035539">
    <property type="term" value="F:8-oxo-7,8-dihydrodeoxyguanosine triphosphate pyrophosphatase activity"/>
    <property type="evidence" value="ECO:0007669"/>
    <property type="project" value="UniProtKB-EC"/>
</dbReference>
<evidence type="ECO:0000256" key="4">
    <source>
        <dbReference type="ARBA" id="ARBA00022705"/>
    </source>
</evidence>